<proteinExistence type="predicted"/>
<dbReference type="eggNOG" id="ENOG502ZAHY">
    <property type="taxonomic scope" value="Bacteria"/>
</dbReference>
<reference evidence="1" key="1">
    <citation type="submission" date="2009-06" db="EMBL/GenBank/DDBJ databases">
        <title>Complete sequence of chromosome 1 of Variovorax paradoxus S110.</title>
        <authorList>
            <consortium name="US DOE Joint Genome Institute"/>
            <person name="Lucas S."/>
            <person name="Copeland A."/>
            <person name="Lapidus A."/>
            <person name="Glavina del Rio T."/>
            <person name="Tice H."/>
            <person name="Bruce D."/>
            <person name="Goodwin L."/>
            <person name="Pitluck S."/>
            <person name="Chertkov O."/>
            <person name="Brettin T."/>
            <person name="Detter J.C."/>
            <person name="Han C."/>
            <person name="Larimer F."/>
            <person name="Land M."/>
            <person name="Hauser L."/>
            <person name="Kyrpides N."/>
            <person name="Ovchinnikova G."/>
            <person name="Orwin P."/>
            <person name="Leadbetter J.R."/>
            <person name="Spain J.C."/>
            <person name="Han J.I."/>
        </authorList>
    </citation>
    <scope>NUCLEOTIDE SEQUENCE</scope>
    <source>
        <strain evidence="1">S110</strain>
    </source>
</reference>
<accession>C5CL36</accession>
<dbReference type="KEGG" id="vap:Vapar_4581"/>
<dbReference type="OrthoDB" id="322908at2"/>
<gene>
    <name evidence="1" type="ordered locus">Vapar_4581</name>
</gene>
<dbReference type="AlphaFoldDB" id="C5CL36"/>
<dbReference type="STRING" id="543728.Vapar_4581"/>
<sequence length="401" mass="44696">MRHVDSLSEHPFLQRIARALLQKAERSISPGQTRLQLDRKNAPELYAQTDVEQLQLWLMLLDDLCATGWVTLVLNPSRDFATFTDRSPRLELRDFEALAAWAGYTPKALRWQRQWLGHLGAHWAAPGAVAPSDPEAVLDYLARSPLTLVEDLPLMDATRSLDALVALCRSGRTLSLREASAKVFQARSKVLDNREELLRLLGAAPGQFREAPIQLLVALPDMKADFEEVLFVENLVTFERMADSRSPGWASSLLVYAAGFKGSSKRLRSREGCKPYVRTMTAHAAEMGTATSASIQRIEEWLFGDAPWAVRFFGDLDYSGMQILAALRDVFPHAQAWEQGYSVLGQLIDRGGGHLPSQAGKELQIDPGQTGCSHADQYLLPLMRRHGRFVDQEAFSPEAST</sequence>
<evidence type="ECO:0000313" key="1">
    <source>
        <dbReference type="EMBL" id="ACS21187.1"/>
    </source>
</evidence>
<dbReference type="HOGENOM" id="CLU_060532_0_0_4"/>
<evidence type="ECO:0008006" key="2">
    <source>
        <dbReference type="Google" id="ProtNLM"/>
    </source>
</evidence>
<dbReference type="EMBL" id="CP001635">
    <property type="protein sequence ID" value="ACS21187.1"/>
    <property type="molecule type" value="Genomic_DNA"/>
</dbReference>
<organism evidence="1">
    <name type="scientific">Variovorax paradoxus (strain S110)</name>
    <dbReference type="NCBI Taxonomy" id="543728"/>
    <lineage>
        <taxon>Bacteria</taxon>
        <taxon>Pseudomonadati</taxon>
        <taxon>Pseudomonadota</taxon>
        <taxon>Betaproteobacteria</taxon>
        <taxon>Burkholderiales</taxon>
        <taxon>Comamonadaceae</taxon>
        <taxon>Variovorax</taxon>
    </lineage>
</organism>
<protein>
    <recommendedName>
        <fullName evidence="2">Wadjet protein JetD C-terminal domain-containing protein</fullName>
    </recommendedName>
</protein>
<name>C5CL36_VARPS</name>